<dbReference type="InterPro" id="IPR036770">
    <property type="entry name" value="Ankyrin_rpt-contain_sf"/>
</dbReference>
<gene>
    <name evidence="2" type="ORF">TSOC_009486</name>
</gene>
<dbReference type="EMBL" id="PGGS01000397">
    <property type="protein sequence ID" value="PNH04346.1"/>
    <property type="molecule type" value="Genomic_DNA"/>
</dbReference>
<dbReference type="OrthoDB" id="194358at2759"/>
<keyword evidence="1" id="KW-0040">ANK repeat</keyword>
<dbReference type="Proteomes" id="UP000236333">
    <property type="component" value="Unassembled WGS sequence"/>
</dbReference>
<reference evidence="2 3" key="1">
    <citation type="journal article" date="2017" name="Mol. Biol. Evol.">
        <title>The 4-celled Tetrabaena socialis nuclear genome reveals the essential components for genetic control of cell number at the origin of multicellularity in the volvocine lineage.</title>
        <authorList>
            <person name="Featherston J."/>
            <person name="Arakaki Y."/>
            <person name="Hanschen E.R."/>
            <person name="Ferris P.J."/>
            <person name="Michod R.E."/>
            <person name="Olson B.J.S.C."/>
            <person name="Nozaki H."/>
            <person name="Durand P.M."/>
        </authorList>
    </citation>
    <scope>NUCLEOTIDE SEQUENCE [LARGE SCALE GENOMIC DNA]</scope>
    <source>
        <strain evidence="2 3">NIES-571</strain>
    </source>
</reference>
<dbReference type="Gene3D" id="1.25.40.20">
    <property type="entry name" value="Ankyrin repeat-containing domain"/>
    <property type="match status" value="1"/>
</dbReference>
<comment type="caution">
    <text evidence="2">The sequence shown here is derived from an EMBL/GenBank/DDBJ whole genome shotgun (WGS) entry which is preliminary data.</text>
</comment>
<keyword evidence="3" id="KW-1185">Reference proteome</keyword>
<sequence>MSYLGVLQGFSDSEQAGGISCGPPSGGEASVDFRLRGLRGLVAFLKDAAEEVAVAALLEAVADVRVKDLDGDTPLHLAGEFGHVEAVGALLQAGFDLLARDGHACQ</sequence>
<organism evidence="2 3">
    <name type="scientific">Tetrabaena socialis</name>
    <dbReference type="NCBI Taxonomy" id="47790"/>
    <lineage>
        <taxon>Eukaryota</taxon>
        <taxon>Viridiplantae</taxon>
        <taxon>Chlorophyta</taxon>
        <taxon>core chlorophytes</taxon>
        <taxon>Chlorophyceae</taxon>
        <taxon>CS clade</taxon>
        <taxon>Chlamydomonadales</taxon>
        <taxon>Tetrabaenaceae</taxon>
        <taxon>Tetrabaena</taxon>
    </lineage>
</organism>
<dbReference type="SUPFAM" id="SSF48403">
    <property type="entry name" value="Ankyrin repeat"/>
    <property type="match status" value="1"/>
</dbReference>
<accession>A0A2J7ZVQ0</accession>
<dbReference type="InterPro" id="IPR002110">
    <property type="entry name" value="Ankyrin_rpt"/>
</dbReference>
<name>A0A2J7ZVQ0_9CHLO</name>
<evidence type="ECO:0000256" key="1">
    <source>
        <dbReference type="PROSITE-ProRule" id="PRU00023"/>
    </source>
</evidence>
<evidence type="ECO:0000313" key="2">
    <source>
        <dbReference type="EMBL" id="PNH04346.1"/>
    </source>
</evidence>
<dbReference type="PROSITE" id="PS50297">
    <property type="entry name" value="ANK_REP_REGION"/>
    <property type="match status" value="1"/>
</dbReference>
<protein>
    <submittedName>
        <fullName evidence="2">Uncharacterized protein</fullName>
    </submittedName>
</protein>
<proteinExistence type="predicted"/>
<evidence type="ECO:0000313" key="3">
    <source>
        <dbReference type="Proteomes" id="UP000236333"/>
    </source>
</evidence>
<feature type="repeat" description="ANK" evidence="1">
    <location>
        <begin position="70"/>
        <end position="102"/>
    </location>
</feature>
<dbReference type="Pfam" id="PF12796">
    <property type="entry name" value="Ank_2"/>
    <property type="match status" value="1"/>
</dbReference>
<dbReference type="AlphaFoldDB" id="A0A2J7ZVQ0"/>
<dbReference type="PROSITE" id="PS50088">
    <property type="entry name" value="ANK_REPEAT"/>
    <property type="match status" value="1"/>
</dbReference>
<dbReference type="SMART" id="SM00248">
    <property type="entry name" value="ANK"/>
    <property type="match status" value="1"/>
</dbReference>